<accession>A0A9P4PU13</accession>
<gene>
    <name evidence="1" type="ORF">P171DRAFT_427543</name>
</gene>
<dbReference type="AlphaFoldDB" id="A0A9P4PU13"/>
<organism evidence="1 2">
    <name type="scientific">Karstenula rhodostoma CBS 690.94</name>
    <dbReference type="NCBI Taxonomy" id="1392251"/>
    <lineage>
        <taxon>Eukaryota</taxon>
        <taxon>Fungi</taxon>
        <taxon>Dikarya</taxon>
        <taxon>Ascomycota</taxon>
        <taxon>Pezizomycotina</taxon>
        <taxon>Dothideomycetes</taxon>
        <taxon>Pleosporomycetidae</taxon>
        <taxon>Pleosporales</taxon>
        <taxon>Massarineae</taxon>
        <taxon>Didymosphaeriaceae</taxon>
        <taxon>Karstenula</taxon>
    </lineage>
</organism>
<protein>
    <submittedName>
        <fullName evidence="1">Uncharacterized protein</fullName>
    </submittedName>
</protein>
<dbReference type="Proteomes" id="UP000799764">
    <property type="component" value="Unassembled WGS sequence"/>
</dbReference>
<dbReference type="OrthoDB" id="4424523at2759"/>
<sequence>MMYRLTYKDDEEWTRFLAYFKRRTHKNLDESGDEDLILHIAWDVHEDPAMEGASSSQVRAHFRERVESLTTVRRFGDQLHESKGIDQWSGGIPRNMACLAINQVYVDRSIKDAELDDATASEKGFMMLVSI</sequence>
<name>A0A9P4PU13_9PLEO</name>
<evidence type="ECO:0000313" key="2">
    <source>
        <dbReference type="Proteomes" id="UP000799764"/>
    </source>
</evidence>
<comment type="caution">
    <text evidence="1">The sequence shown here is derived from an EMBL/GenBank/DDBJ whole genome shotgun (WGS) entry which is preliminary data.</text>
</comment>
<evidence type="ECO:0000313" key="1">
    <source>
        <dbReference type="EMBL" id="KAF2449338.1"/>
    </source>
</evidence>
<keyword evidence="2" id="KW-1185">Reference proteome</keyword>
<reference evidence="1" key="1">
    <citation type="journal article" date="2020" name="Stud. Mycol.">
        <title>101 Dothideomycetes genomes: a test case for predicting lifestyles and emergence of pathogens.</title>
        <authorList>
            <person name="Haridas S."/>
            <person name="Albert R."/>
            <person name="Binder M."/>
            <person name="Bloem J."/>
            <person name="Labutti K."/>
            <person name="Salamov A."/>
            <person name="Andreopoulos B."/>
            <person name="Baker S."/>
            <person name="Barry K."/>
            <person name="Bills G."/>
            <person name="Bluhm B."/>
            <person name="Cannon C."/>
            <person name="Castanera R."/>
            <person name="Culley D."/>
            <person name="Daum C."/>
            <person name="Ezra D."/>
            <person name="Gonzalez J."/>
            <person name="Henrissat B."/>
            <person name="Kuo A."/>
            <person name="Liang C."/>
            <person name="Lipzen A."/>
            <person name="Lutzoni F."/>
            <person name="Magnuson J."/>
            <person name="Mondo S."/>
            <person name="Nolan M."/>
            <person name="Ohm R."/>
            <person name="Pangilinan J."/>
            <person name="Park H.-J."/>
            <person name="Ramirez L."/>
            <person name="Alfaro M."/>
            <person name="Sun H."/>
            <person name="Tritt A."/>
            <person name="Yoshinaga Y."/>
            <person name="Zwiers L.-H."/>
            <person name="Turgeon B."/>
            <person name="Goodwin S."/>
            <person name="Spatafora J."/>
            <person name="Crous P."/>
            <person name="Grigoriev I."/>
        </authorList>
    </citation>
    <scope>NUCLEOTIDE SEQUENCE</scope>
    <source>
        <strain evidence="1">CBS 690.94</strain>
    </source>
</reference>
<dbReference type="EMBL" id="MU001494">
    <property type="protein sequence ID" value="KAF2449338.1"/>
    <property type="molecule type" value="Genomic_DNA"/>
</dbReference>
<proteinExistence type="predicted"/>